<gene>
    <name evidence="1" type="ORF">LCGC14_1492210</name>
</gene>
<reference evidence="1" key="1">
    <citation type="journal article" date="2015" name="Nature">
        <title>Complex archaea that bridge the gap between prokaryotes and eukaryotes.</title>
        <authorList>
            <person name="Spang A."/>
            <person name="Saw J.H."/>
            <person name="Jorgensen S.L."/>
            <person name="Zaremba-Niedzwiedzka K."/>
            <person name="Martijn J."/>
            <person name="Lind A.E."/>
            <person name="van Eijk R."/>
            <person name="Schleper C."/>
            <person name="Guy L."/>
            <person name="Ettema T.J."/>
        </authorList>
    </citation>
    <scope>NUCLEOTIDE SEQUENCE</scope>
</reference>
<dbReference type="AlphaFoldDB" id="A0A0F9J6G2"/>
<name>A0A0F9J6G2_9ZZZZ</name>
<accession>A0A0F9J6G2</accession>
<protein>
    <submittedName>
        <fullName evidence="1">Uncharacterized protein</fullName>
    </submittedName>
</protein>
<sequence>MAIKRYMKIDGAVVEYQRIKRDKKEQYNRINCPTCGEKCTNIYYQEKVSRLRKTIGFICVFCNASYIFKTKPFRATLTDFSGNKIKYRKDNKKGKTKIKRFK</sequence>
<dbReference type="EMBL" id="LAZR01010740">
    <property type="protein sequence ID" value="KKM65349.1"/>
    <property type="molecule type" value="Genomic_DNA"/>
</dbReference>
<organism evidence="1">
    <name type="scientific">marine sediment metagenome</name>
    <dbReference type="NCBI Taxonomy" id="412755"/>
    <lineage>
        <taxon>unclassified sequences</taxon>
        <taxon>metagenomes</taxon>
        <taxon>ecological metagenomes</taxon>
    </lineage>
</organism>
<evidence type="ECO:0000313" key="1">
    <source>
        <dbReference type="EMBL" id="KKM65349.1"/>
    </source>
</evidence>
<proteinExistence type="predicted"/>
<comment type="caution">
    <text evidence="1">The sequence shown here is derived from an EMBL/GenBank/DDBJ whole genome shotgun (WGS) entry which is preliminary data.</text>
</comment>